<comment type="caution">
    <text evidence="2">The sequence shown here is derived from an EMBL/GenBank/DDBJ whole genome shotgun (WGS) entry which is preliminary data.</text>
</comment>
<evidence type="ECO:0000259" key="1">
    <source>
        <dbReference type="Pfam" id="PF13271"/>
    </source>
</evidence>
<evidence type="ECO:0000313" key="3">
    <source>
        <dbReference type="Proteomes" id="UP001149400"/>
    </source>
</evidence>
<dbReference type="EMBL" id="JAJUBC010000007">
    <property type="protein sequence ID" value="MDD1793017.1"/>
    <property type="molecule type" value="Genomic_DNA"/>
</dbReference>
<sequence>MDKRYQVFVSSTYVDLKDERQSVLQTLMEMDCIPAGMELFPAADEEQWEFIKKIIDDCDYYLLIIGGRYGSTADDGLSYTEKEFDYAVSKGIKVIALLHKSPDELPRAKSENDERNYQKLQEFRDKVGDGRLIRFWDSPEQLPGLVSLSLNKTMKMFPAIGWVRADSTASPELLAEINELRKENSRLSIQLAESNSHSSLIPEKELANLDSNIMLKGDYSIYAKSFNHNTQYANWSKETTWEELFSTISPFLIDSPYETSISKFIASHYSNTDTNDYNISSLLVDTQVLFTIRIQFVALNLISINNDDAVSKWELTEFGSRKMLESRVVRKSEKGNK</sequence>
<accession>A0ABT5R0G0</accession>
<name>A0ABT5R0G0_9GAMM</name>
<proteinExistence type="predicted"/>
<gene>
    <name evidence="2" type="ORF">LRP50_07740</name>
</gene>
<keyword evidence="3" id="KW-1185">Reference proteome</keyword>
<evidence type="ECO:0000313" key="2">
    <source>
        <dbReference type="EMBL" id="MDD1793017.1"/>
    </source>
</evidence>
<dbReference type="InterPro" id="IPR025139">
    <property type="entry name" value="DUF4062"/>
</dbReference>
<organism evidence="2 3">
    <name type="scientific">Enterovibrio gelatinilyticus</name>
    <dbReference type="NCBI Taxonomy" id="2899819"/>
    <lineage>
        <taxon>Bacteria</taxon>
        <taxon>Pseudomonadati</taxon>
        <taxon>Pseudomonadota</taxon>
        <taxon>Gammaproteobacteria</taxon>
        <taxon>Vibrionales</taxon>
        <taxon>Vibrionaceae</taxon>
        <taxon>Enterovibrio</taxon>
    </lineage>
</organism>
<feature type="domain" description="DUF4062" evidence="1">
    <location>
        <begin position="6"/>
        <end position="87"/>
    </location>
</feature>
<dbReference type="Pfam" id="PF13271">
    <property type="entry name" value="DUF4062"/>
    <property type="match status" value="1"/>
</dbReference>
<dbReference type="Proteomes" id="UP001149400">
    <property type="component" value="Unassembled WGS sequence"/>
</dbReference>
<dbReference type="RefSeq" id="WP_274163891.1">
    <property type="nucleotide sequence ID" value="NZ_JAJUBC010000007.1"/>
</dbReference>
<protein>
    <submittedName>
        <fullName evidence="2">DUF4062 domain-containing protein</fullName>
    </submittedName>
</protein>
<reference evidence="2" key="1">
    <citation type="submission" date="2021-12" db="EMBL/GenBank/DDBJ databases">
        <title>Enterovibrio ZSDZ35 sp. nov. and Enterovibrio ZSDZ42 sp. nov., isolated from coastal seawater in Qingdao.</title>
        <authorList>
            <person name="Zhang P."/>
        </authorList>
    </citation>
    <scope>NUCLEOTIDE SEQUENCE</scope>
    <source>
        <strain evidence="2">ZSDZ42</strain>
    </source>
</reference>